<dbReference type="NCBIfam" id="TIGR00739">
    <property type="entry name" value="yajC"/>
    <property type="match status" value="1"/>
</dbReference>
<sequence length="173" mass="18415">MRYQAALRPDRAGASTRIDRGVQAPSRAPRRVLRGDGPHDSARRLEPGRVAPPPNTGATDPIMFATPAFAQSAGASAPGVAGQILGIAPLVLIFIAFYFLMIRPQQKRMKVLQTALANIKKNDTVVTAGGLVGKVTRVEDRHVEVEIAPNVRVRVVKATIAEVTPLGGKPAND</sequence>
<accession>A0A3D0WD45</accession>
<name>A0A3D0WD45_9SPHN</name>
<feature type="compositionally biased region" description="Basic and acidic residues" evidence="13">
    <location>
        <begin position="33"/>
        <end position="47"/>
    </location>
</feature>
<keyword evidence="9" id="KW-0653">Protein transport</keyword>
<evidence type="ECO:0000256" key="5">
    <source>
        <dbReference type="ARBA" id="ARBA00014962"/>
    </source>
</evidence>
<keyword evidence="7" id="KW-1003">Cell membrane</keyword>
<protein>
    <recommendedName>
        <fullName evidence="5">Sec translocon accessory complex subunit YajC</fullName>
    </recommendedName>
</protein>
<comment type="caution">
    <text evidence="15">The sequence shown here is derived from an EMBL/GenBank/DDBJ whole genome shotgun (WGS) entry which is preliminary data.</text>
</comment>
<dbReference type="PANTHER" id="PTHR33909">
    <property type="entry name" value="SEC TRANSLOCON ACCESSORY COMPLEX SUBUNIT YAJC"/>
    <property type="match status" value="1"/>
</dbReference>
<keyword evidence="10 14" id="KW-1133">Transmembrane helix</keyword>
<feature type="transmembrane region" description="Helical" evidence="14">
    <location>
        <begin position="80"/>
        <end position="100"/>
    </location>
</feature>
<dbReference type="Pfam" id="PF02699">
    <property type="entry name" value="YajC"/>
    <property type="match status" value="1"/>
</dbReference>
<reference evidence="15 16" key="1">
    <citation type="journal article" date="2018" name="Nat. Biotechnol.">
        <title>A standardized bacterial taxonomy based on genome phylogeny substantially revises the tree of life.</title>
        <authorList>
            <person name="Parks D.H."/>
            <person name="Chuvochina M."/>
            <person name="Waite D.W."/>
            <person name="Rinke C."/>
            <person name="Skarshewski A."/>
            <person name="Chaumeil P.A."/>
            <person name="Hugenholtz P."/>
        </authorList>
    </citation>
    <scope>NUCLEOTIDE SEQUENCE [LARGE SCALE GENOMIC DNA]</scope>
    <source>
        <strain evidence="15">UBA9015</strain>
    </source>
</reference>
<dbReference type="InterPro" id="IPR003849">
    <property type="entry name" value="Preprotein_translocase_YajC"/>
</dbReference>
<keyword evidence="11" id="KW-0811">Translocation</keyword>
<evidence type="ECO:0000256" key="7">
    <source>
        <dbReference type="ARBA" id="ARBA00022475"/>
    </source>
</evidence>
<evidence type="ECO:0000256" key="1">
    <source>
        <dbReference type="ARBA" id="ARBA00002061"/>
    </source>
</evidence>
<comment type="similarity">
    <text evidence="3">Belongs to the YajC family.</text>
</comment>
<evidence type="ECO:0000313" key="15">
    <source>
        <dbReference type="EMBL" id="HCB76606.1"/>
    </source>
</evidence>
<evidence type="ECO:0000256" key="13">
    <source>
        <dbReference type="SAM" id="MobiDB-lite"/>
    </source>
</evidence>
<evidence type="ECO:0000256" key="12">
    <source>
        <dbReference type="ARBA" id="ARBA00023136"/>
    </source>
</evidence>
<evidence type="ECO:0000256" key="11">
    <source>
        <dbReference type="ARBA" id="ARBA00023010"/>
    </source>
</evidence>
<comment type="function">
    <text evidence="1">The SecYEG-SecDF-YajC-YidC holo-translocon (HTL) protein secretase/insertase is a supercomplex required for protein secretion, insertion of proteins into membranes, and assembly of membrane protein complexes. While the SecYEG complex is essential for assembly of a number of proteins and complexes, the SecDF-YajC-YidC subcomplex facilitates these functions.</text>
</comment>
<keyword evidence="12 14" id="KW-0472">Membrane</keyword>
<evidence type="ECO:0000256" key="14">
    <source>
        <dbReference type="SAM" id="Phobius"/>
    </source>
</evidence>
<dbReference type="PANTHER" id="PTHR33909:SF1">
    <property type="entry name" value="SEC TRANSLOCON ACCESSORY COMPLEX SUBUNIT YAJC"/>
    <property type="match status" value="1"/>
</dbReference>
<evidence type="ECO:0000313" key="16">
    <source>
        <dbReference type="Proteomes" id="UP000262699"/>
    </source>
</evidence>
<dbReference type="PRINTS" id="PR01853">
    <property type="entry name" value="YAJCTRNLCASE"/>
</dbReference>
<dbReference type="AlphaFoldDB" id="A0A3D0WD45"/>
<evidence type="ECO:0000256" key="3">
    <source>
        <dbReference type="ARBA" id="ARBA00006742"/>
    </source>
</evidence>
<keyword evidence="6" id="KW-0813">Transport</keyword>
<evidence type="ECO:0000256" key="10">
    <source>
        <dbReference type="ARBA" id="ARBA00022989"/>
    </source>
</evidence>
<evidence type="ECO:0000256" key="6">
    <source>
        <dbReference type="ARBA" id="ARBA00022448"/>
    </source>
</evidence>
<proteinExistence type="inferred from homology"/>
<dbReference type="EMBL" id="DOYJ01000295">
    <property type="protein sequence ID" value="HCB76606.1"/>
    <property type="molecule type" value="Genomic_DNA"/>
</dbReference>
<comment type="subcellular location">
    <subcellularLocation>
        <location evidence="2">Cell membrane</location>
        <topology evidence="2">Single-pass membrane protein</topology>
    </subcellularLocation>
</comment>
<evidence type="ECO:0000256" key="8">
    <source>
        <dbReference type="ARBA" id="ARBA00022692"/>
    </source>
</evidence>
<organism evidence="15 16">
    <name type="scientific">Sphingomonas bacterium</name>
    <dbReference type="NCBI Taxonomy" id="1895847"/>
    <lineage>
        <taxon>Bacteria</taxon>
        <taxon>Pseudomonadati</taxon>
        <taxon>Pseudomonadota</taxon>
        <taxon>Alphaproteobacteria</taxon>
        <taxon>Sphingomonadales</taxon>
        <taxon>Sphingomonadaceae</taxon>
        <taxon>Sphingomonas</taxon>
    </lineage>
</organism>
<dbReference type="Proteomes" id="UP000262699">
    <property type="component" value="Unassembled WGS sequence"/>
</dbReference>
<evidence type="ECO:0000256" key="2">
    <source>
        <dbReference type="ARBA" id="ARBA00004162"/>
    </source>
</evidence>
<evidence type="ECO:0000256" key="4">
    <source>
        <dbReference type="ARBA" id="ARBA00011718"/>
    </source>
</evidence>
<dbReference type="SMART" id="SM01323">
    <property type="entry name" value="YajC"/>
    <property type="match status" value="1"/>
</dbReference>
<keyword evidence="8 14" id="KW-0812">Transmembrane</keyword>
<evidence type="ECO:0000256" key="9">
    <source>
        <dbReference type="ARBA" id="ARBA00022927"/>
    </source>
</evidence>
<dbReference type="GO" id="GO:0005886">
    <property type="term" value="C:plasma membrane"/>
    <property type="evidence" value="ECO:0007669"/>
    <property type="project" value="UniProtKB-SubCell"/>
</dbReference>
<gene>
    <name evidence="15" type="primary">yajC</name>
    <name evidence="15" type="ORF">DEP91_10630</name>
</gene>
<dbReference type="GO" id="GO:0015031">
    <property type="term" value="P:protein transport"/>
    <property type="evidence" value="ECO:0007669"/>
    <property type="project" value="UniProtKB-KW"/>
</dbReference>
<feature type="region of interest" description="Disordered" evidence="13">
    <location>
        <begin position="1"/>
        <end position="60"/>
    </location>
</feature>
<comment type="subunit">
    <text evidence="4">Part of the SecDF-YidC-YajC translocase complex. The SecDF-YidC-YajC translocase forms a supercomplex with SecYEG, called the holo-translocon (HTL).</text>
</comment>